<dbReference type="InParanoid" id="U2EER5"/>
<feature type="compositionally biased region" description="Polar residues" evidence="1">
    <location>
        <begin position="413"/>
        <end position="427"/>
    </location>
</feature>
<dbReference type="Proteomes" id="UP000005707">
    <property type="component" value="Unassembled WGS sequence"/>
</dbReference>
<dbReference type="RefSeq" id="WP_008826799.1">
    <property type="nucleotide sequence ID" value="NZ_AFNU02000002.1"/>
</dbReference>
<feature type="compositionally biased region" description="Acidic residues" evidence="1">
    <location>
        <begin position="376"/>
        <end position="412"/>
    </location>
</feature>
<feature type="compositionally biased region" description="Acidic residues" evidence="1">
    <location>
        <begin position="181"/>
        <end position="217"/>
    </location>
</feature>
<feature type="region of interest" description="Disordered" evidence="1">
    <location>
        <begin position="355"/>
        <end position="427"/>
    </location>
</feature>
<dbReference type="EMBL" id="AFNU02000002">
    <property type="protein sequence ID" value="ERJ13191.1"/>
    <property type="molecule type" value="Genomic_DNA"/>
</dbReference>
<evidence type="ECO:0000256" key="2">
    <source>
        <dbReference type="SAM" id="SignalP"/>
    </source>
</evidence>
<proteinExistence type="predicted"/>
<comment type="caution">
    <text evidence="3">The sequence shown here is derived from an EMBL/GenBank/DDBJ whole genome shotgun (WGS) entry which is preliminary data.</text>
</comment>
<protein>
    <submittedName>
        <fullName evidence="3">Membrane lipoprotein</fullName>
    </submittedName>
</protein>
<dbReference type="eggNOG" id="ENOG5033YUG">
    <property type="taxonomic scope" value="Bacteria"/>
</dbReference>
<accession>U2EER5</accession>
<name>U2EER5_9MOLU</name>
<evidence type="ECO:0000313" key="3">
    <source>
        <dbReference type="EMBL" id="ERJ13191.1"/>
    </source>
</evidence>
<keyword evidence="4" id="KW-1185">Reference proteome</keyword>
<evidence type="ECO:0000313" key="4">
    <source>
        <dbReference type="Proteomes" id="UP000005707"/>
    </source>
</evidence>
<organism evidence="3 4">
    <name type="scientific">Haloplasma contractile SSD-17B</name>
    <dbReference type="NCBI Taxonomy" id="1033810"/>
    <lineage>
        <taxon>Bacteria</taxon>
        <taxon>Bacillati</taxon>
        <taxon>Mycoplasmatota</taxon>
        <taxon>Mollicutes</taxon>
        <taxon>Haloplasmatales</taxon>
        <taxon>Haloplasmataceae</taxon>
        <taxon>Haloplasma</taxon>
    </lineage>
</organism>
<reference evidence="3 4" key="1">
    <citation type="journal article" date="2011" name="J. Bacteriol.">
        <title>Genome sequence of Haloplasma contractile, an unusual contractile bacterium from a deep-sea anoxic brine lake.</title>
        <authorList>
            <person name="Antunes A."/>
            <person name="Alam I."/>
            <person name="El Dorry H."/>
            <person name="Siam R."/>
            <person name="Robertson A."/>
            <person name="Bajic V.B."/>
            <person name="Stingl U."/>
        </authorList>
    </citation>
    <scope>NUCLEOTIDE SEQUENCE [LARGE SCALE GENOMIC DNA]</scope>
    <source>
        <strain evidence="3 4">SSD-17B</strain>
    </source>
</reference>
<feature type="chain" id="PRO_5004626777" evidence="2">
    <location>
        <begin position="23"/>
        <end position="427"/>
    </location>
</feature>
<evidence type="ECO:0000256" key="1">
    <source>
        <dbReference type="SAM" id="MobiDB-lite"/>
    </source>
</evidence>
<sequence length="427" mass="48618">MKKIISLSIFTLIFVLAGCSSSSDLNSTQHEGDSTQASELNSDQSLAFSTYLASGFLSGTSDDSVQNMSYTSRTNGIRFLTTTDDQTTDDSFQIDTELDEVNIYFNKLKVFMEQGLDSAINIEETTSTRAEYDHQVTYTIDDVSYVIYYSYVESLSNEDSTNDDGDTTTTTDGAENMSATTEEDEEDEDKDDVDRDDEDKDDDDRDDEDKDEEDEEQEFKLVGLMVIDNVEYELVGANEIEEDETKMWFETIDTNDTGNYVHVEIKEEDGEQKFEIETVIDGVEKISEIKFEQEDNETKVELKIESGDTESSYEFKKEVEDGETVYKFEYEIGETEGEVKIYEIVDADGNISYKYEIEEEGKSKEVERGRGRGKDDEDEEKDKDDDDEEDNDEDNDEDDQSGDEESEDDENTDLQNSVDNNVALQTV</sequence>
<dbReference type="AlphaFoldDB" id="U2EER5"/>
<keyword evidence="3" id="KW-0449">Lipoprotein</keyword>
<feature type="region of interest" description="Disordered" evidence="1">
    <location>
        <begin position="156"/>
        <end position="220"/>
    </location>
</feature>
<feature type="signal peptide" evidence="2">
    <location>
        <begin position="1"/>
        <end position="22"/>
    </location>
</feature>
<feature type="compositionally biased region" description="Basic and acidic residues" evidence="1">
    <location>
        <begin position="360"/>
        <end position="375"/>
    </location>
</feature>
<gene>
    <name evidence="3" type="ORF">HLPCO_000810</name>
</gene>
<dbReference type="OrthoDB" id="411360at2"/>
<reference evidence="3 4" key="2">
    <citation type="journal article" date="2013" name="PLoS ONE">
        <title>INDIGO - INtegrated Data Warehouse of MIcrobial GenOmes with Examples from the Red Sea Extremophiles.</title>
        <authorList>
            <person name="Alam I."/>
            <person name="Antunes A."/>
            <person name="Kamau A.A."/>
            <person name="Ba Alawi W."/>
            <person name="Kalkatawi M."/>
            <person name="Stingl U."/>
            <person name="Bajic V.B."/>
        </authorList>
    </citation>
    <scope>NUCLEOTIDE SEQUENCE [LARGE SCALE GENOMIC DNA]</scope>
    <source>
        <strain evidence="3 4">SSD-17B</strain>
    </source>
</reference>
<keyword evidence="2" id="KW-0732">Signal</keyword>
<dbReference type="PROSITE" id="PS51257">
    <property type="entry name" value="PROKAR_LIPOPROTEIN"/>
    <property type="match status" value="1"/>
</dbReference>